<comment type="caution">
    <text evidence="12">The sequence shown here is derived from an EMBL/GenBank/DDBJ whole genome shotgun (WGS) entry which is preliminary data.</text>
</comment>
<dbReference type="Proteomes" id="UP000091979">
    <property type="component" value="Unassembled WGS sequence"/>
</dbReference>
<dbReference type="GO" id="GO:0016787">
    <property type="term" value="F:hydrolase activity"/>
    <property type="evidence" value="ECO:0007669"/>
    <property type="project" value="UniProtKB-KW"/>
</dbReference>
<dbReference type="PROSITE" id="PS51194">
    <property type="entry name" value="HELICASE_CTER"/>
    <property type="match status" value="1"/>
</dbReference>
<evidence type="ECO:0000313" key="13">
    <source>
        <dbReference type="Proteomes" id="UP000091979"/>
    </source>
</evidence>
<dbReference type="GO" id="GO:0005524">
    <property type="term" value="F:ATP binding"/>
    <property type="evidence" value="ECO:0007669"/>
    <property type="project" value="UniProtKB-UniRule"/>
</dbReference>
<dbReference type="AlphaFoldDB" id="A0A1B7XJL0"/>
<dbReference type="Pfam" id="PF17757">
    <property type="entry name" value="UvrB_inter"/>
    <property type="match status" value="1"/>
</dbReference>
<dbReference type="InterPro" id="IPR047112">
    <property type="entry name" value="RecG/Mfd"/>
</dbReference>
<dbReference type="EC" id="3.6.4.-" evidence="9"/>
<dbReference type="SUPFAM" id="SSF141259">
    <property type="entry name" value="CarD-like"/>
    <property type="match status" value="1"/>
</dbReference>
<dbReference type="PATRIC" id="fig|1560234.3.peg.2580"/>
<dbReference type="Gene3D" id="3.40.50.300">
    <property type="entry name" value="P-loop containing nucleotide triphosphate hydrolases"/>
    <property type="match status" value="2"/>
</dbReference>
<dbReference type="Gene3D" id="3.40.50.11180">
    <property type="match status" value="1"/>
</dbReference>
<dbReference type="PANTHER" id="PTHR47964">
    <property type="entry name" value="ATP-DEPENDENT DNA HELICASE HOMOLOG RECG, CHLOROPLASTIC"/>
    <property type="match status" value="1"/>
</dbReference>
<dbReference type="SUPFAM" id="SSF52540">
    <property type="entry name" value="P-loop containing nucleoside triphosphate hydrolases"/>
    <property type="match status" value="3"/>
</dbReference>
<feature type="domain" description="Helicase C-terminal" evidence="11">
    <location>
        <begin position="812"/>
        <end position="962"/>
    </location>
</feature>
<keyword evidence="5" id="KW-0347">Helicase</keyword>
<evidence type="ECO:0000256" key="4">
    <source>
        <dbReference type="ARBA" id="ARBA00022801"/>
    </source>
</evidence>
<evidence type="ECO:0000313" key="12">
    <source>
        <dbReference type="EMBL" id="OBQ55712.1"/>
    </source>
</evidence>
<dbReference type="OrthoDB" id="9804325at2"/>
<dbReference type="PANTHER" id="PTHR47964:SF1">
    <property type="entry name" value="ATP-DEPENDENT DNA HELICASE HOMOLOG RECG, CHLOROPLASTIC"/>
    <property type="match status" value="1"/>
</dbReference>
<keyword evidence="2 9" id="KW-0547">Nucleotide-binding</keyword>
<reference evidence="12 13" key="1">
    <citation type="submission" date="2015-01" db="EMBL/GenBank/DDBJ databases">
        <title>Desulfovibrio sp. JC271 draft genome sequence.</title>
        <authorList>
            <person name="Shivani Y."/>
            <person name="Subhash Y."/>
            <person name="Sasikala C."/>
            <person name="Ramana C.V."/>
        </authorList>
    </citation>
    <scope>NUCLEOTIDE SEQUENCE [LARGE SCALE GENOMIC DNA]</scope>
    <source>
        <strain evidence="12 13">JC271</strain>
    </source>
</reference>
<accession>A0A1B7XJL0</accession>
<dbReference type="InterPro" id="IPR001650">
    <property type="entry name" value="Helicase_C-like"/>
</dbReference>
<evidence type="ECO:0000256" key="5">
    <source>
        <dbReference type="ARBA" id="ARBA00022806"/>
    </source>
</evidence>
<comment type="subcellular location">
    <subcellularLocation>
        <location evidence="9">Cytoplasm</location>
    </subcellularLocation>
</comment>
<gene>
    <name evidence="9" type="primary">mfd</name>
    <name evidence="12" type="ORF">SP90_03545</name>
</gene>
<keyword evidence="6 9" id="KW-0067">ATP-binding</keyword>
<dbReference type="GO" id="GO:0003684">
    <property type="term" value="F:damaged DNA binding"/>
    <property type="evidence" value="ECO:0007669"/>
    <property type="project" value="InterPro"/>
</dbReference>
<dbReference type="InterPro" id="IPR037235">
    <property type="entry name" value="TRCF-like_C_D7"/>
</dbReference>
<evidence type="ECO:0000256" key="3">
    <source>
        <dbReference type="ARBA" id="ARBA00022763"/>
    </source>
</evidence>
<evidence type="ECO:0000259" key="11">
    <source>
        <dbReference type="PROSITE" id="PS51194"/>
    </source>
</evidence>
<dbReference type="InterPro" id="IPR003711">
    <property type="entry name" value="CarD-like/TRCF_RID"/>
</dbReference>
<dbReference type="InterPro" id="IPR014001">
    <property type="entry name" value="Helicase_ATP-bd"/>
</dbReference>
<evidence type="ECO:0000256" key="2">
    <source>
        <dbReference type="ARBA" id="ARBA00022741"/>
    </source>
</evidence>
<proteinExistence type="inferred from homology"/>
<dbReference type="CDD" id="cd17991">
    <property type="entry name" value="DEXHc_TRCF"/>
    <property type="match status" value="1"/>
</dbReference>
<dbReference type="InterPro" id="IPR036101">
    <property type="entry name" value="CarD-like/TRCF_RID_sf"/>
</dbReference>
<dbReference type="SMART" id="SM00982">
    <property type="entry name" value="TRCF"/>
    <property type="match status" value="1"/>
</dbReference>
<dbReference type="NCBIfam" id="TIGR00580">
    <property type="entry name" value="mfd"/>
    <property type="match status" value="1"/>
</dbReference>
<evidence type="ECO:0000256" key="9">
    <source>
        <dbReference type="HAMAP-Rule" id="MF_00969"/>
    </source>
</evidence>
<keyword evidence="1 9" id="KW-0963">Cytoplasm</keyword>
<keyword evidence="7 9" id="KW-0238">DNA-binding</keyword>
<dbReference type="HAMAP" id="MF_00969">
    <property type="entry name" value="TRCF"/>
    <property type="match status" value="1"/>
</dbReference>
<dbReference type="InterPro" id="IPR027417">
    <property type="entry name" value="P-loop_NTPase"/>
</dbReference>
<keyword evidence="4 9" id="KW-0378">Hydrolase</keyword>
<dbReference type="InterPro" id="IPR004576">
    <property type="entry name" value="Mfd"/>
</dbReference>
<evidence type="ECO:0000256" key="7">
    <source>
        <dbReference type="ARBA" id="ARBA00023125"/>
    </source>
</evidence>
<comment type="similarity">
    <text evidence="9">In the N-terminal section; belongs to the UvrB family.</text>
</comment>
<feature type="domain" description="Helicase ATP-binding" evidence="10">
    <location>
        <begin position="626"/>
        <end position="787"/>
    </location>
</feature>
<dbReference type="Gene3D" id="3.90.1150.50">
    <property type="entry name" value="Transcription-repair-coupling factor, D7 domain"/>
    <property type="match status" value="1"/>
</dbReference>
<comment type="similarity">
    <text evidence="9">In the C-terminal section; belongs to the helicase family. RecG subfamily.</text>
</comment>
<dbReference type="GO" id="GO:0006355">
    <property type="term" value="P:regulation of DNA-templated transcription"/>
    <property type="evidence" value="ECO:0007669"/>
    <property type="project" value="UniProtKB-UniRule"/>
</dbReference>
<evidence type="ECO:0000256" key="8">
    <source>
        <dbReference type="ARBA" id="ARBA00023204"/>
    </source>
</evidence>
<evidence type="ECO:0000256" key="6">
    <source>
        <dbReference type="ARBA" id="ARBA00022840"/>
    </source>
</evidence>
<dbReference type="Gene3D" id="3.30.2060.10">
    <property type="entry name" value="Penicillin-binding protein 1b domain"/>
    <property type="match status" value="1"/>
</dbReference>
<evidence type="ECO:0000259" key="10">
    <source>
        <dbReference type="PROSITE" id="PS51192"/>
    </source>
</evidence>
<keyword evidence="3 9" id="KW-0227">DNA damage</keyword>
<dbReference type="PROSITE" id="PS51192">
    <property type="entry name" value="HELICASE_ATP_BIND_1"/>
    <property type="match status" value="1"/>
</dbReference>
<organism evidence="12 13">
    <name type="scientific">Halodesulfovibrio spirochaetisodalis</name>
    <dbReference type="NCBI Taxonomy" id="1560234"/>
    <lineage>
        <taxon>Bacteria</taxon>
        <taxon>Pseudomonadati</taxon>
        <taxon>Thermodesulfobacteriota</taxon>
        <taxon>Desulfovibrionia</taxon>
        <taxon>Desulfovibrionales</taxon>
        <taxon>Desulfovibrionaceae</taxon>
        <taxon>Halodesulfovibrio</taxon>
    </lineage>
</organism>
<dbReference type="GO" id="GO:0005737">
    <property type="term" value="C:cytoplasm"/>
    <property type="evidence" value="ECO:0007669"/>
    <property type="project" value="UniProtKB-SubCell"/>
</dbReference>
<dbReference type="Pfam" id="PF00271">
    <property type="entry name" value="Helicase_C"/>
    <property type="match status" value="1"/>
</dbReference>
<keyword evidence="8 9" id="KW-0234">DNA repair</keyword>
<dbReference type="SMART" id="SM00490">
    <property type="entry name" value="HELICc"/>
    <property type="match status" value="1"/>
</dbReference>
<name>A0A1B7XJL0_9BACT</name>
<dbReference type="GO" id="GO:0003678">
    <property type="term" value="F:DNA helicase activity"/>
    <property type="evidence" value="ECO:0007669"/>
    <property type="project" value="TreeGrafter"/>
</dbReference>
<dbReference type="Pfam" id="PF03461">
    <property type="entry name" value="TRCF"/>
    <property type="match status" value="1"/>
</dbReference>
<dbReference type="STRING" id="1560234.SP90_03545"/>
<dbReference type="Pfam" id="PF02559">
    <property type="entry name" value="CarD_TRCF_RID"/>
    <property type="match status" value="1"/>
</dbReference>
<dbReference type="InterPro" id="IPR041471">
    <property type="entry name" value="UvrB_inter"/>
</dbReference>
<keyword evidence="13" id="KW-1185">Reference proteome</keyword>
<dbReference type="InterPro" id="IPR005118">
    <property type="entry name" value="TRCF_C"/>
</dbReference>
<evidence type="ECO:0000256" key="1">
    <source>
        <dbReference type="ARBA" id="ARBA00022490"/>
    </source>
</evidence>
<dbReference type="RefSeq" id="WP_066852654.1">
    <property type="nucleotide sequence ID" value="NZ_JXMS01000004.1"/>
</dbReference>
<dbReference type="SMART" id="SM00487">
    <property type="entry name" value="DEXDc"/>
    <property type="match status" value="1"/>
</dbReference>
<dbReference type="Gene3D" id="2.40.10.170">
    <property type="match status" value="1"/>
</dbReference>
<dbReference type="SMART" id="SM01058">
    <property type="entry name" value="CarD_TRCF"/>
    <property type="match status" value="1"/>
</dbReference>
<dbReference type="SUPFAM" id="SSF143517">
    <property type="entry name" value="TRCF domain-like"/>
    <property type="match status" value="1"/>
</dbReference>
<comment type="function">
    <text evidence="9">Couples transcription and DNA repair by recognizing RNA polymerase (RNAP) stalled at DNA lesions. Mediates ATP-dependent release of RNAP and its truncated transcript from the DNA, and recruitment of nucleotide excision repair machinery to the damaged site.</text>
</comment>
<dbReference type="InterPro" id="IPR011545">
    <property type="entry name" value="DEAD/DEAH_box_helicase_dom"/>
</dbReference>
<dbReference type="Pfam" id="PF00270">
    <property type="entry name" value="DEAD"/>
    <property type="match status" value="1"/>
</dbReference>
<dbReference type="EMBL" id="JXMS01000004">
    <property type="protein sequence ID" value="OBQ55712.1"/>
    <property type="molecule type" value="Genomic_DNA"/>
</dbReference>
<protein>
    <recommendedName>
        <fullName evidence="9">Transcription-repair-coupling factor</fullName>
        <shortName evidence="9">TRCF</shortName>
        <ecNumber evidence="9">3.6.4.-</ecNumber>
    </recommendedName>
</protein>
<sequence>MLFSEIVRKIQNEKDAVVHVARSGPASQARLARTLRDRGEHVVVIARDAKEFAELNGLLRLFTPNCSRGAAPLVTPQWDDEWITVPQHPAGSYGKSRWATRMASLYGLGLKRSSQGVLLSIDNFLPALPPVDIFSHNELLLVIGDETGPDLIIEQAVEWGYTRVPLVTQPGEIALRGDILDIFCPGFTLPVRMEFFGDILEEIRLFEPTSQRSRGNIQELVLLPAAPVVLSDSNIAQASVWWKQLEAKGVLANGQASALQHAAENGDYTFLPGCFYNNASFLESWLPKNAVYVLPSEGGMREALKESERSWISFLDEQAEAYGVRQPANCVLRSADAAGDVWQQFRRLHFEELKMGVELQGASLQERSYGAFQDIFQKPEDAERPWHTLVAKLREWMKEKRQVILSFATDRSRTKFLTLAEQDGLMPHMCYAPRERGLFALVSSFRRGIELEWDNVLLLGEDVLQPKVERQPRTRSGAFSGLKDYDDLKVGAHLVHRDYGIATFGGLHRLDLGDVSNDFLLLQYAGEDKLYLPVDRLSLIQLFKGPDGATPPLDKLGGSAWQASKSKARKAIEKVAHDIMEMYAWRRVAKGFTYGPVNELYREFEASFGFEETPDQARAIQDVLDDMLKPEPMDRLVCGDVGFGKTEVAIRAAFRAACEGKQVALLCPTTVLAEQHYQTFKSRLSRFPVHIGLLSRFVTRTRQKEVLSAAARGQIDILIGTHRLLSDDVDLPNLSLLVLDEEQRFGVRHKEKLKKLKRNVDVLTLTATPIPRTLQLSMSGVRELSVIETAPVGRKPVQTALIEREALELKGVLERELAREGQVFWVYNRVEGLERVAEYVRELVPDARIGMAHGRMTEKSLEETMHKFWHGELDVLVCTSIVESGLDFPRANTLIVDQAQMFGLGQLYQLRGRVGRSDRQAHAVFVVNNLDKLPAPARKRLRIILELDYLGAGFRVAMEDLRLRGAGNILGEAQSGQMARVGLDMYLEMLEAEVKRLKGEKEDVVVETEINIGINAHIPESYIPDGKERLKFYKALSSATDAVHMQDVELEIRDRFGALPPELVSFLGVLEFKRFLMEIQVERADILRDKVRLTWAENADVISPALLVGWVNDNTDRAKLTPPATLELRLKGTDDLRTRLAKLKKELEPLITA</sequence>
<dbReference type="GO" id="GO:0000716">
    <property type="term" value="P:transcription-coupled nucleotide-excision repair, DNA damage recognition"/>
    <property type="evidence" value="ECO:0007669"/>
    <property type="project" value="UniProtKB-UniRule"/>
</dbReference>